<dbReference type="Proteomes" id="UP001493487">
    <property type="component" value="Unassembled WGS sequence"/>
</dbReference>
<protein>
    <recommendedName>
        <fullName evidence="5">GDP-L-fucose synthase</fullName>
        <ecNumber evidence="5">1.1.1.271</ecNumber>
    </recommendedName>
    <alternativeName>
        <fullName evidence="5">GDP-4-keto-6-deoxy-D-mannose-3,5-epimerase-4-reductase</fullName>
    </alternativeName>
</protein>
<feature type="binding site" evidence="5">
    <location>
        <position position="180"/>
    </location>
    <ligand>
        <name>NADP(+)</name>
        <dbReference type="ChEBI" id="CHEBI:58349"/>
    </ligand>
</feature>
<gene>
    <name evidence="5" type="primary">fcl</name>
    <name evidence="7" type="ORF">QJS35_17985</name>
</gene>
<comment type="catalytic activity">
    <reaction evidence="5">
        <text>GDP-beta-L-fucose + NADP(+) = GDP-4-dehydro-alpha-D-rhamnose + NADPH + H(+)</text>
        <dbReference type="Rhea" id="RHEA:18885"/>
        <dbReference type="ChEBI" id="CHEBI:15378"/>
        <dbReference type="ChEBI" id="CHEBI:57273"/>
        <dbReference type="ChEBI" id="CHEBI:57783"/>
        <dbReference type="ChEBI" id="CHEBI:57964"/>
        <dbReference type="ChEBI" id="CHEBI:58349"/>
        <dbReference type="EC" id="1.1.1.271"/>
    </reaction>
</comment>
<evidence type="ECO:0000256" key="1">
    <source>
        <dbReference type="ARBA" id="ARBA00005959"/>
    </source>
</evidence>
<dbReference type="InterPro" id="IPR036291">
    <property type="entry name" value="NAD(P)-bd_dom_sf"/>
</dbReference>
<evidence type="ECO:0000256" key="2">
    <source>
        <dbReference type="ARBA" id="ARBA00022857"/>
    </source>
</evidence>
<keyword evidence="4 5" id="KW-0413">Isomerase</keyword>
<feature type="binding site" evidence="5">
    <location>
        <position position="203"/>
    </location>
    <ligand>
        <name>substrate</name>
    </ligand>
</feature>
<comment type="pathway">
    <text evidence="5">Nucleotide-sugar biosynthesis; GDP-L-fucose biosynthesis via de novo pathway; GDP-L-fucose from GDP-alpha-D-mannose: step 2/2.</text>
</comment>
<feature type="binding site" evidence="5">
    <location>
        <begin position="106"/>
        <end position="109"/>
    </location>
    <ligand>
        <name>NADP(+)</name>
        <dbReference type="ChEBI" id="CHEBI:58349"/>
    </ligand>
</feature>
<keyword evidence="5" id="KW-0511">Multifunctional enzyme</keyword>
<evidence type="ECO:0000313" key="7">
    <source>
        <dbReference type="EMBL" id="MEQ4484291.1"/>
    </source>
</evidence>
<evidence type="ECO:0000256" key="3">
    <source>
        <dbReference type="ARBA" id="ARBA00023002"/>
    </source>
</evidence>
<comment type="caution">
    <text evidence="7">The sequence shown here is derived from an EMBL/GenBank/DDBJ whole genome shotgun (WGS) entry which is preliminary data.</text>
</comment>
<feature type="domain" description="NAD-dependent epimerase/dehydratase" evidence="6">
    <location>
        <begin position="7"/>
        <end position="238"/>
    </location>
</feature>
<feature type="binding site" evidence="5">
    <location>
        <position position="210"/>
    </location>
    <ligand>
        <name>substrate</name>
    </ligand>
</feature>
<name>A0ABV1KWC5_9BACL</name>
<dbReference type="EC" id="1.1.1.271" evidence="5"/>
<feature type="binding site" evidence="5">
    <location>
        <position position="188"/>
    </location>
    <ligand>
        <name>substrate</name>
    </ligand>
</feature>
<comment type="function">
    <text evidence="5">Catalyzes the two-step NADP-dependent conversion of GDP-4-dehydro-6-deoxy-D-mannose to GDP-fucose, involving an epimerase and a reductase reaction.</text>
</comment>
<feature type="binding site" evidence="5">
    <location>
        <position position="141"/>
    </location>
    <ligand>
        <name>NADP(+)</name>
        <dbReference type="ChEBI" id="CHEBI:58349"/>
    </ligand>
</feature>
<feature type="site" description="Important for catalytic activity" evidence="5">
    <location>
        <position position="108"/>
    </location>
</feature>
<evidence type="ECO:0000259" key="6">
    <source>
        <dbReference type="Pfam" id="PF01370"/>
    </source>
</evidence>
<keyword evidence="8" id="KW-1185">Reference proteome</keyword>
<dbReference type="SUPFAM" id="SSF51735">
    <property type="entry name" value="NAD(P)-binding Rossmann-fold domains"/>
    <property type="match status" value="1"/>
</dbReference>
<proteinExistence type="inferred from homology"/>
<dbReference type="Pfam" id="PF01370">
    <property type="entry name" value="Epimerase"/>
    <property type="match status" value="1"/>
</dbReference>
<accession>A0ABV1KWC5</accession>
<dbReference type="InterPro" id="IPR028614">
    <property type="entry name" value="GDP_fucose/colitose_synth"/>
</dbReference>
<sequence>MDKNSKIYVAGHKGMVGSAIVRKLQSAGYFNIVCRTSRELDLRNPVAVSDFFQKESIEYVFLAAAKVGGIVANRDYPAEFIRDNLLIQTHVIDAAYKNKVTKLIFLGSSCIYPKHAPQPLKEQYLLSGALEPTNEPYAVAKIAGITMCQAYNRQYGTNFISVMPTNLYGPYDNFDTHTSHVLPALLRKMHDAKMDGQPVVEIWGTGKPYREFLHVDDLADACLFLMNHYNDQEIINVGVGDDISIAELAHLVSAVTGYEGQLLFNSDMPDGTPKKQLDITKISELGWRARIPLRAGIENTYTWYLKSQQNLALASEH</sequence>
<feature type="active site" description="Proton donor/acceptor" evidence="5">
    <location>
        <position position="137"/>
    </location>
</feature>
<feature type="site" description="Important for catalytic activity" evidence="5">
    <location>
        <position position="110"/>
    </location>
</feature>
<dbReference type="Gene3D" id="3.90.25.10">
    <property type="entry name" value="UDP-galactose 4-epimerase, domain 1"/>
    <property type="match status" value="1"/>
</dbReference>
<dbReference type="Gene3D" id="3.40.50.720">
    <property type="entry name" value="NAD(P)-binding Rossmann-like Domain"/>
    <property type="match status" value="1"/>
</dbReference>
<dbReference type="RefSeq" id="WP_232186671.1">
    <property type="nucleotide sequence ID" value="NZ_JAIOAP010000009.1"/>
</dbReference>
<feature type="binding site" evidence="5">
    <location>
        <position position="270"/>
    </location>
    <ligand>
        <name>substrate</name>
    </ligand>
</feature>
<dbReference type="EMBL" id="JASKHM010000010">
    <property type="protein sequence ID" value="MEQ4484291.1"/>
    <property type="molecule type" value="Genomic_DNA"/>
</dbReference>
<evidence type="ECO:0000256" key="4">
    <source>
        <dbReference type="ARBA" id="ARBA00023235"/>
    </source>
</evidence>
<dbReference type="PANTHER" id="PTHR43238:SF1">
    <property type="entry name" value="GDP-L-FUCOSE SYNTHASE"/>
    <property type="match status" value="1"/>
</dbReference>
<keyword evidence="2 5" id="KW-0521">NADP</keyword>
<dbReference type="HAMAP" id="MF_00956">
    <property type="entry name" value="GDP_fucose_synth"/>
    <property type="match status" value="1"/>
</dbReference>
<keyword evidence="3 5" id="KW-0560">Oxidoreductase</keyword>
<dbReference type="CDD" id="cd05239">
    <property type="entry name" value="GDP_FS_SDR_e"/>
    <property type="match status" value="1"/>
</dbReference>
<organism evidence="7 8">
    <name type="scientific">Cohnella silvisoli</name>
    <dbReference type="NCBI Taxonomy" id="2873699"/>
    <lineage>
        <taxon>Bacteria</taxon>
        <taxon>Bacillati</taxon>
        <taxon>Bacillota</taxon>
        <taxon>Bacilli</taxon>
        <taxon>Bacillales</taxon>
        <taxon>Paenibacillaceae</taxon>
        <taxon>Cohnella</taxon>
    </lineage>
</organism>
<evidence type="ECO:0000256" key="5">
    <source>
        <dbReference type="HAMAP-Rule" id="MF_00956"/>
    </source>
</evidence>
<dbReference type="PANTHER" id="PTHR43238">
    <property type="entry name" value="GDP-L-FUCOSE SYNTHASE"/>
    <property type="match status" value="1"/>
</dbReference>
<evidence type="ECO:0000313" key="8">
    <source>
        <dbReference type="Proteomes" id="UP001493487"/>
    </source>
</evidence>
<feature type="binding site" evidence="5">
    <location>
        <begin position="11"/>
        <end position="17"/>
    </location>
    <ligand>
        <name>NADP(+)</name>
        <dbReference type="ChEBI" id="CHEBI:58349"/>
    </ligand>
</feature>
<comment type="similarity">
    <text evidence="1 5">Belongs to the NAD(P)-dependent epimerase/dehydratase family. Fucose synthase subfamily.</text>
</comment>
<feature type="binding site" evidence="5">
    <location>
        <begin position="164"/>
        <end position="167"/>
    </location>
    <ligand>
        <name>NADP(+)</name>
        <dbReference type="ChEBI" id="CHEBI:58349"/>
    </ligand>
</feature>
<reference evidence="7 8" key="1">
    <citation type="journal article" date="2023" name="Genome Announc.">
        <title>Pan-Genome Analyses of the Genus Cohnella and Proposal of the Novel Species Cohnella silvisoli sp. nov., Isolated from Forest Soil.</title>
        <authorList>
            <person name="Wang C."/>
            <person name="Mao L."/>
            <person name="Bao G."/>
            <person name="Zhu H."/>
        </authorList>
    </citation>
    <scope>NUCLEOTIDE SEQUENCE [LARGE SCALE GENOMIC DNA]</scope>
    <source>
        <strain evidence="7 8">NL03-T5-1</strain>
    </source>
</reference>
<dbReference type="InterPro" id="IPR001509">
    <property type="entry name" value="Epimerase_deHydtase"/>
</dbReference>